<dbReference type="SUPFAM" id="SSF81383">
    <property type="entry name" value="F-box domain"/>
    <property type="match status" value="1"/>
</dbReference>
<evidence type="ECO:0000313" key="1">
    <source>
        <dbReference type="EMBL" id="CCA70801.1"/>
    </source>
</evidence>
<dbReference type="EMBL" id="CAFZ01000095">
    <property type="protein sequence ID" value="CCA70801.1"/>
    <property type="molecule type" value="Genomic_DNA"/>
</dbReference>
<organism evidence="1 2">
    <name type="scientific">Serendipita indica (strain DSM 11827)</name>
    <name type="common">Root endophyte fungus</name>
    <name type="synonym">Piriformospora indica</name>
    <dbReference type="NCBI Taxonomy" id="1109443"/>
    <lineage>
        <taxon>Eukaryota</taxon>
        <taxon>Fungi</taxon>
        <taxon>Dikarya</taxon>
        <taxon>Basidiomycota</taxon>
        <taxon>Agaricomycotina</taxon>
        <taxon>Agaricomycetes</taxon>
        <taxon>Sebacinales</taxon>
        <taxon>Serendipitaceae</taxon>
        <taxon>Serendipita</taxon>
    </lineage>
</organism>
<gene>
    <name evidence="1" type="ORF">PIIN_04736</name>
</gene>
<dbReference type="OrthoDB" id="3172239at2759"/>
<protein>
    <submittedName>
        <fullName evidence="1">Uncharacterized protein</fullName>
    </submittedName>
</protein>
<dbReference type="InParanoid" id="G4THK8"/>
<sequence length="455" mass="52241">MAVRLHAKPFTWLKSSCFVDRLTTDIILEIFSIMAEADFSIRAMGATCRRWRDVYLNTSKFWSHICLFPPRIDPQWDSKALCRFNFDRLYALGRRIGRRLLTIDMTSGESVPNFVVRKVIKQLPIFINAFPLALWNTLLLGRNGMVIQALVKYVPYLFRLKHVIAIVYSGRVHAFLLALSQEPVRLRKLEFKTAVVERNNSMSNSWISQEELWANLFERDTVFIVPRTMQWNGYTPTATLVTYHSPQSWLKTRNTRVTNLALRDSLLTPGFQPHLHLPNLEIFICHNVAYTNTLGIISFPALKRLEIHHGSISLVGHICAPQLETLALSSNIKSINQAITPSQAQGEQTEVIPLKWFMHRSPRIEKLSIEISAPTEWSPSMLEGLCSLLVGSRDQEQSSPGCQHPVRLSVRLHSIQRIWDRDSAKRFAQILLDACRRLREVLIDWSDGSVVHVPR</sequence>
<dbReference type="InterPro" id="IPR036047">
    <property type="entry name" value="F-box-like_dom_sf"/>
</dbReference>
<dbReference type="AlphaFoldDB" id="G4THK8"/>
<evidence type="ECO:0000313" key="2">
    <source>
        <dbReference type="Proteomes" id="UP000007148"/>
    </source>
</evidence>
<dbReference type="Proteomes" id="UP000007148">
    <property type="component" value="Unassembled WGS sequence"/>
</dbReference>
<comment type="caution">
    <text evidence="1">The sequence shown here is derived from an EMBL/GenBank/DDBJ whole genome shotgun (WGS) entry which is preliminary data.</text>
</comment>
<keyword evidence="2" id="KW-1185">Reference proteome</keyword>
<reference evidence="1 2" key="1">
    <citation type="journal article" date="2011" name="PLoS Pathog.">
        <title>Endophytic Life Strategies Decoded by Genome and Transcriptome Analyses of the Mutualistic Root Symbiont Piriformospora indica.</title>
        <authorList>
            <person name="Zuccaro A."/>
            <person name="Lahrmann U."/>
            <person name="Guldener U."/>
            <person name="Langen G."/>
            <person name="Pfiffi S."/>
            <person name="Biedenkopf D."/>
            <person name="Wong P."/>
            <person name="Samans B."/>
            <person name="Grimm C."/>
            <person name="Basiewicz M."/>
            <person name="Murat C."/>
            <person name="Martin F."/>
            <person name="Kogel K.H."/>
        </authorList>
    </citation>
    <scope>NUCLEOTIDE SEQUENCE [LARGE SCALE GENOMIC DNA]</scope>
    <source>
        <strain evidence="1 2">DSM 11827</strain>
    </source>
</reference>
<name>G4THK8_SERID</name>
<accession>G4THK8</accession>
<dbReference type="HOGENOM" id="CLU_588070_0_0_1"/>
<proteinExistence type="predicted"/>